<dbReference type="EMBL" id="VMYC01000185">
    <property type="protein sequence ID" value="TVX67524.1"/>
    <property type="molecule type" value="Genomic_DNA"/>
</dbReference>
<dbReference type="Proteomes" id="UP000315060">
    <property type="component" value="Unassembled WGS sequence"/>
</dbReference>
<evidence type="ECO:0000313" key="1">
    <source>
        <dbReference type="EMBL" id="TVX67524.1"/>
    </source>
</evidence>
<sequence length="203" mass="23533">MVKDDLTNQRFGRLTVLGDVGKRTSRGRVLWHCLCECGRVTFVRGDHLKNGEIRSCGCLNEEKNHKRFKDLTNTETENFKVIDRAYSKNQRVYWNCICKHCGNHIELQSNQIERNSSCGCKQKRSTKEQMAEISDPESLKTNKPTAKSTTGVRGVYYNKRKKRYVAYINVDKKPKYLGSSVDLKEVADIRRKAEIEYGYKQEP</sequence>
<comment type="caution">
    <text evidence="1">The sequence shown here is derived from an EMBL/GenBank/DDBJ whole genome shotgun (WGS) entry which is preliminary data.</text>
</comment>
<proteinExistence type="predicted"/>
<reference evidence="1 2" key="1">
    <citation type="submission" date="2019-07" db="EMBL/GenBank/DDBJ databases">
        <authorList>
            <person name="Mohale T."/>
        </authorList>
    </citation>
    <scope>NUCLEOTIDE SEQUENCE [LARGE SCALE GENOMIC DNA]</scope>
    <source>
        <strain evidence="1 2">NTPn 59</strain>
    </source>
</reference>
<evidence type="ECO:0000313" key="2">
    <source>
        <dbReference type="Proteomes" id="UP000315060"/>
    </source>
</evidence>
<protein>
    <submittedName>
        <fullName evidence="1">AP2 domain-containing protein</fullName>
    </submittedName>
</protein>
<accession>A0A559GWL9</accession>
<name>A0A559GWL9_STREE</name>
<organism evidence="1 2">
    <name type="scientific">Streptococcus pneumoniae</name>
    <dbReference type="NCBI Taxonomy" id="1313"/>
    <lineage>
        <taxon>Bacteria</taxon>
        <taxon>Bacillati</taxon>
        <taxon>Bacillota</taxon>
        <taxon>Bacilli</taxon>
        <taxon>Lactobacillales</taxon>
        <taxon>Streptococcaceae</taxon>
        <taxon>Streptococcus</taxon>
    </lineage>
</organism>
<gene>
    <name evidence="1" type="ORF">AZJ28_09930</name>
</gene>
<dbReference type="AlphaFoldDB" id="A0A559GWL9"/>